<name>A0A139WTM5_9CYAN</name>
<reference evidence="1 2" key="1">
    <citation type="journal article" date="2013" name="Genome Biol. Evol.">
        <title>Genomes of Stigonematalean cyanobacteria (subsection V) and the evolution of oxygenic photosynthesis from prokaryotes to plastids.</title>
        <authorList>
            <person name="Dagan T."/>
            <person name="Roettger M."/>
            <person name="Stucken K."/>
            <person name="Landan G."/>
            <person name="Koch R."/>
            <person name="Major P."/>
            <person name="Gould S.B."/>
            <person name="Goremykin V.V."/>
            <person name="Rippka R."/>
            <person name="Tandeau de Marsac N."/>
            <person name="Gugger M."/>
            <person name="Lockhart P.J."/>
            <person name="Allen J.F."/>
            <person name="Brune I."/>
            <person name="Maus I."/>
            <person name="Puhler A."/>
            <person name="Martin W.F."/>
        </authorList>
    </citation>
    <scope>NUCLEOTIDE SEQUENCE [LARGE SCALE GENOMIC DNA]</scope>
    <source>
        <strain evidence="1 2">PCC 7110</strain>
    </source>
</reference>
<proteinExistence type="predicted"/>
<organism evidence="1 2">
    <name type="scientific">Scytonema hofmannii PCC 7110</name>
    <dbReference type="NCBI Taxonomy" id="128403"/>
    <lineage>
        <taxon>Bacteria</taxon>
        <taxon>Bacillati</taxon>
        <taxon>Cyanobacteriota</taxon>
        <taxon>Cyanophyceae</taxon>
        <taxon>Nostocales</taxon>
        <taxon>Scytonemataceae</taxon>
        <taxon>Scytonema</taxon>
    </lineage>
</organism>
<dbReference type="Proteomes" id="UP000076925">
    <property type="component" value="Unassembled WGS sequence"/>
</dbReference>
<protein>
    <submittedName>
        <fullName evidence="1">Uncharacterized protein</fullName>
    </submittedName>
</protein>
<dbReference type="STRING" id="128403.WA1_07760"/>
<gene>
    <name evidence="1" type="ORF">WA1_07760</name>
</gene>
<dbReference type="OrthoDB" id="515807at2"/>
<keyword evidence="2" id="KW-1185">Reference proteome</keyword>
<accession>A0A139WTM5</accession>
<comment type="caution">
    <text evidence="1">The sequence shown here is derived from an EMBL/GenBank/DDBJ whole genome shotgun (WGS) entry which is preliminary data.</text>
</comment>
<sequence>MQVKVLGYTRDKGIAIMMEHLSAGMGGRHRQTLSYGQSPNLGLSPRQALAREVWDVRSIYRSQKLYNLEIKHSLQQVIRQNKSTWQGIFDK</sequence>
<dbReference type="EMBL" id="ANNX02000051">
    <property type="protein sequence ID" value="KYC35782.1"/>
    <property type="molecule type" value="Genomic_DNA"/>
</dbReference>
<evidence type="ECO:0000313" key="1">
    <source>
        <dbReference type="EMBL" id="KYC35782.1"/>
    </source>
</evidence>
<dbReference type="AlphaFoldDB" id="A0A139WTM5"/>
<evidence type="ECO:0000313" key="2">
    <source>
        <dbReference type="Proteomes" id="UP000076925"/>
    </source>
</evidence>